<evidence type="ECO:0000313" key="4">
    <source>
        <dbReference type="EMBL" id="MDT2760658.1"/>
    </source>
</evidence>
<feature type="region of interest" description="Disordered" evidence="1">
    <location>
        <begin position="314"/>
        <end position="352"/>
    </location>
</feature>
<dbReference type="Proteomes" id="UP001181046">
    <property type="component" value="Unassembled WGS sequence"/>
</dbReference>
<keyword evidence="2" id="KW-0812">Transmembrane</keyword>
<protein>
    <submittedName>
        <fullName evidence="4">Uncharacterized protein</fullName>
    </submittedName>
</protein>
<keyword evidence="3" id="KW-0732">Signal</keyword>
<proteinExistence type="predicted"/>
<evidence type="ECO:0000256" key="1">
    <source>
        <dbReference type="SAM" id="MobiDB-lite"/>
    </source>
</evidence>
<dbReference type="RefSeq" id="WP_311830512.1">
    <property type="nucleotide sequence ID" value="NZ_JARQAJ010000011.1"/>
</dbReference>
<name>A0ABU3FDA5_9ENTE</name>
<evidence type="ECO:0000256" key="3">
    <source>
        <dbReference type="SAM" id="SignalP"/>
    </source>
</evidence>
<reference evidence="4" key="1">
    <citation type="submission" date="2023-03" db="EMBL/GenBank/DDBJ databases">
        <authorList>
            <person name="Shen W."/>
            <person name="Cai J."/>
        </authorList>
    </citation>
    <scope>NUCLEOTIDE SEQUENCE</scope>
    <source>
        <strain evidence="4">P66-3</strain>
    </source>
</reference>
<evidence type="ECO:0000313" key="5">
    <source>
        <dbReference type="Proteomes" id="UP001181046"/>
    </source>
</evidence>
<dbReference type="EMBL" id="JARQAJ010000011">
    <property type="protein sequence ID" value="MDT2760658.1"/>
    <property type="molecule type" value="Genomic_DNA"/>
</dbReference>
<keyword evidence="5" id="KW-1185">Reference proteome</keyword>
<accession>A0ABU3FDA5</accession>
<feature type="signal peptide" evidence="3">
    <location>
        <begin position="1"/>
        <end position="27"/>
    </location>
</feature>
<keyword evidence="2" id="KW-1133">Transmembrane helix</keyword>
<keyword evidence="2" id="KW-0472">Membrane</keyword>
<gene>
    <name evidence="4" type="ORF">P7H27_12935</name>
</gene>
<feature type="transmembrane region" description="Helical" evidence="2">
    <location>
        <begin position="229"/>
        <end position="249"/>
    </location>
</feature>
<feature type="chain" id="PRO_5045292125" evidence="3">
    <location>
        <begin position="28"/>
        <end position="352"/>
    </location>
</feature>
<organism evidence="4 5">
    <name type="scientific">Enterococcus xiangfangensis</name>
    <dbReference type="NCBI Taxonomy" id="1296537"/>
    <lineage>
        <taxon>Bacteria</taxon>
        <taxon>Bacillati</taxon>
        <taxon>Bacillota</taxon>
        <taxon>Bacilli</taxon>
        <taxon>Lactobacillales</taxon>
        <taxon>Enterococcaceae</taxon>
        <taxon>Enterococcus</taxon>
    </lineage>
</organism>
<evidence type="ECO:0000256" key="2">
    <source>
        <dbReference type="SAM" id="Phobius"/>
    </source>
</evidence>
<sequence length="352" mass="38535">MKKAKKLLSLILVSILCLQYPIYTVSADTTINNIETNIEKGIEEQAPENVEIENVSVDITTQEVTVDASLDESSVNLDISLDPDTNYNQLTMTVNEDSADETYDVFFGSEEQKKLYDEALEKDNKLLSEIESTLPTEIINNTIELDDSDNIITETVEEQLTGNELEIDKLINNESFVISDVTTLENTPVILTNTQTNEDIVVESTDGVASWAFAIPIGIVLSKALISSLLYWGSAVVIGGVLGIALSKVSTDSRVRNKNYSHYKVVEWSGKLFSTGGISQKSAIARMAANGNVWSTTKAKAKTVASSASLLKKGKKTPIGPEKDKGKSGYYMHYHTNPRSKSKGHSFYGTPS</sequence>
<comment type="caution">
    <text evidence="4">The sequence shown here is derived from an EMBL/GenBank/DDBJ whole genome shotgun (WGS) entry which is preliminary data.</text>
</comment>